<evidence type="ECO:0000313" key="1">
    <source>
        <dbReference type="EMBL" id="AUX09308.1"/>
    </source>
</evidence>
<dbReference type="RefSeq" id="WP_133412147.1">
    <property type="nucleotide sequence ID" value="NZ_CP025066.1"/>
</dbReference>
<evidence type="ECO:0000313" key="2">
    <source>
        <dbReference type="Proteomes" id="UP000263012"/>
    </source>
</evidence>
<dbReference type="OrthoDB" id="169315at2157"/>
<sequence>MPIALGQTDYWLRHGGVEYRTDGEAIVAYDRLFRTPLWRVEPWDELDLWVESDRVDNCFRTSTIVVELRDRTLGLPHLSDPAPILDTFDRRPNCSQVE</sequence>
<organism evidence="1 2">
    <name type="scientific">Halalkaliarchaeum desulfuricum</name>
    <dbReference type="NCBI Taxonomy" id="2055893"/>
    <lineage>
        <taxon>Archaea</taxon>
        <taxon>Methanobacteriati</taxon>
        <taxon>Methanobacteriota</taxon>
        <taxon>Stenosarchaea group</taxon>
        <taxon>Halobacteria</taxon>
        <taxon>Halobacteriales</taxon>
        <taxon>Haloferacaceae</taxon>
        <taxon>Halalkaliarchaeum</taxon>
    </lineage>
</organism>
<keyword evidence="2" id="KW-1185">Reference proteome</keyword>
<proteinExistence type="predicted"/>
<dbReference type="AlphaFoldDB" id="A0A343TJN6"/>
<dbReference type="EMBL" id="CP025066">
    <property type="protein sequence ID" value="AUX09308.1"/>
    <property type="molecule type" value="Genomic_DNA"/>
</dbReference>
<dbReference type="GeneID" id="37878036"/>
<reference evidence="2" key="1">
    <citation type="submission" date="2017-11" db="EMBL/GenBank/DDBJ databases">
        <title>Phenotypic and genomic properties of facultatively anaerobic sulfur-reducing natronoarchaea from hypersaline soda lakes.</title>
        <authorList>
            <person name="Sorokin D.Y."/>
            <person name="Kublanov I.V."/>
            <person name="Roman P."/>
            <person name="Sinninghe Damste J.S."/>
            <person name="Golyshin P.N."/>
            <person name="Rojo D."/>
            <person name="Ciordia S."/>
            <person name="Mena M.D.C."/>
            <person name="Ferrer M."/>
            <person name="Messina E."/>
            <person name="Smedile F."/>
            <person name="La Spada G."/>
            <person name="La Cono V."/>
            <person name="Yakimov M.M."/>
        </authorList>
    </citation>
    <scope>NUCLEOTIDE SEQUENCE [LARGE SCALE GENOMIC DNA]</scope>
    <source>
        <strain evidence="2">AArc-Sl</strain>
    </source>
</reference>
<dbReference type="Proteomes" id="UP000263012">
    <property type="component" value="Chromosome"/>
</dbReference>
<accession>A0A343TJN6</accession>
<name>A0A343TJN6_9EURY</name>
<dbReference type="KEGG" id="hdf:AArcSl_1679"/>
<protein>
    <submittedName>
        <fullName evidence="1">Uncharacterized protein</fullName>
    </submittedName>
</protein>
<gene>
    <name evidence="1" type="ORF">AArcSl_1679</name>
</gene>